<dbReference type="EMBL" id="AP025564">
    <property type="protein sequence ID" value="BDE96583.1"/>
    <property type="molecule type" value="Genomic_DNA"/>
</dbReference>
<dbReference type="InterPro" id="IPR016174">
    <property type="entry name" value="Di-haem_cyt_TM"/>
</dbReference>
<keyword evidence="4 7" id="KW-1133">Transmembrane helix</keyword>
<reference evidence="9 10" key="1">
    <citation type="submission" date="2022-01" db="EMBL/GenBank/DDBJ databases">
        <title>Novel bile acid biosynthetic pathways are enriched in the microbiome of centenarians.</title>
        <authorList>
            <person name="Sato Y."/>
            <person name="Atarashi K."/>
            <person name="Plichta R.D."/>
            <person name="Arai Y."/>
            <person name="Sasajima S."/>
            <person name="Kearney M.S."/>
            <person name="Suda W."/>
            <person name="Takeshita K."/>
            <person name="Sasaki T."/>
            <person name="Okamoto S."/>
            <person name="Skelly N.A."/>
            <person name="Okamura Y."/>
            <person name="Vlamakis H."/>
            <person name="Li Y."/>
            <person name="Tanoue T."/>
            <person name="Takei H."/>
            <person name="Nittono H."/>
            <person name="Narushima S."/>
            <person name="Irie J."/>
            <person name="Itoh H."/>
            <person name="Moriya K."/>
            <person name="Sugiura Y."/>
            <person name="Suematsu M."/>
            <person name="Moritoki N."/>
            <person name="Shibata S."/>
            <person name="Littman R.D."/>
            <person name="Fischbach A.M."/>
            <person name="Uwamino Y."/>
            <person name="Inoue T."/>
            <person name="Honda A."/>
            <person name="Hattori M."/>
            <person name="Murai T."/>
            <person name="Xavier J.R."/>
            <person name="Hirose N."/>
            <person name="Honda K."/>
        </authorList>
    </citation>
    <scope>NUCLEOTIDE SEQUENCE [LARGE SCALE GENOMIC DNA]</scope>
    <source>
        <strain evidence="9 10">CE91-St30</strain>
    </source>
</reference>
<protein>
    <recommendedName>
        <fullName evidence="8">Cytochrome b561 bacterial/Ni-hydrogenase domain-containing protein</fullName>
    </recommendedName>
</protein>
<name>A0ABN6MJ78_9ACTN</name>
<evidence type="ECO:0000259" key="8">
    <source>
        <dbReference type="Pfam" id="PF01292"/>
    </source>
</evidence>
<dbReference type="Proteomes" id="UP001320544">
    <property type="component" value="Chromosome"/>
</dbReference>
<comment type="subcellular location">
    <subcellularLocation>
        <location evidence="1">Cell membrane</location>
        <topology evidence="1">Multi-pass membrane protein</topology>
    </subcellularLocation>
</comment>
<evidence type="ECO:0000256" key="4">
    <source>
        <dbReference type="ARBA" id="ARBA00022989"/>
    </source>
</evidence>
<feature type="region of interest" description="Disordered" evidence="6">
    <location>
        <begin position="262"/>
        <end position="281"/>
    </location>
</feature>
<feature type="domain" description="Cytochrome b561 bacterial/Ni-hydrogenase" evidence="8">
    <location>
        <begin position="42"/>
        <end position="228"/>
    </location>
</feature>
<evidence type="ECO:0000256" key="5">
    <source>
        <dbReference type="ARBA" id="ARBA00023136"/>
    </source>
</evidence>
<feature type="transmembrane region" description="Helical" evidence="7">
    <location>
        <begin position="155"/>
        <end position="176"/>
    </location>
</feature>
<evidence type="ECO:0000313" key="10">
    <source>
        <dbReference type="Proteomes" id="UP001320544"/>
    </source>
</evidence>
<proteinExistence type="predicted"/>
<keyword evidence="10" id="KW-1185">Reference proteome</keyword>
<dbReference type="InterPro" id="IPR011577">
    <property type="entry name" value="Cyt_b561_bac/Ni-Hgenase"/>
</dbReference>
<evidence type="ECO:0000313" key="9">
    <source>
        <dbReference type="EMBL" id="BDE96583.1"/>
    </source>
</evidence>
<organism evidence="9 10">
    <name type="scientific">Raoultibacter timonensis</name>
    <dbReference type="NCBI Taxonomy" id="1907662"/>
    <lineage>
        <taxon>Bacteria</taxon>
        <taxon>Bacillati</taxon>
        <taxon>Actinomycetota</taxon>
        <taxon>Coriobacteriia</taxon>
        <taxon>Eggerthellales</taxon>
        <taxon>Eggerthellaceae</taxon>
        <taxon>Raoultibacter</taxon>
    </lineage>
</organism>
<feature type="transmembrane region" description="Helical" evidence="7">
    <location>
        <begin position="12"/>
        <end position="28"/>
    </location>
</feature>
<evidence type="ECO:0000256" key="2">
    <source>
        <dbReference type="ARBA" id="ARBA00022475"/>
    </source>
</evidence>
<evidence type="ECO:0000256" key="7">
    <source>
        <dbReference type="SAM" id="Phobius"/>
    </source>
</evidence>
<dbReference type="PANTHER" id="PTHR30485:SF0">
    <property type="entry name" value="NI_FE-HYDROGENASE 1 B-TYPE CYTOCHROME SUBUNIT-RELATED"/>
    <property type="match status" value="1"/>
</dbReference>
<evidence type="ECO:0000256" key="1">
    <source>
        <dbReference type="ARBA" id="ARBA00004651"/>
    </source>
</evidence>
<feature type="transmembrane region" description="Helical" evidence="7">
    <location>
        <begin position="84"/>
        <end position="105"/>
    </location>
</feature>
<sequence>MQETLLFDQFTWLVFAAPFLGLLAAGLSKRQDPVIRGNRVLRHDGPARVSHWTHAVGTALLLVSGIILGTRFTPSFVTGNDATATWFNVHFVFALFFLFGTFYWLGNTIISRWRFGEHMPTKNAITYTLNHYGSLLGVRSCTYPKEAKYFESERMAFILAIVATVAVLVSGLFKVLAHALALPEGFMNAMTWVHDISAALMLLFFLAHVFFGAVLPVSWKTLKSMFTGYVPLEHAKHEHSAWIEELEEKGAVETATDMTGEAGEANAPLAAQGRKDGLEHV</sequence>
<dbReference type="PANTHER" id="PTHR30485">
    <property type="entry name" value="NI/FE-HYDROGENASE 1 B-TYPE CYTOCHROME SUBUNIT"/>
    <property type="match status" value="1"/>
</dbReference>
<dbReference type="InterPro" id="IPR051542">
    <property type="entry name" value="Hydrogenase_cytochrome"/>
</dbReference>
<dbReference type="Gene3D" id="1.20.950.20">
    <property type="entry name" value="Transmembrane di-heme cytochromes, Chain C"/>
    <property type="match status" value="1"/>
</dbReference>
<accession>A0ABN6MJ78</accession>
<gene>
    <name evidence="9" type="ORF">CE91St30_19160</name>
</gene>
<dbReference type="SUPFAM" id="SSF81342">
    <property type="entry name" value="Transmembrane di-heme cytochromes"/>
    <property type="match status" value="1"/>
</dbReference>
<feature type="transmembrane region" description="Helical" evidence="7">
    <location>
        <begin position="49"/>
        <end position="72"/>
    </location>
</feature>
<dbReference type="RefSeq" id="WP_102377916.1">
    <property type="nucleotide sequence ID" value="NZ_AP025564.1"/>
</dbReference>
<evidence type="ECO:0000256" key="6">
    <source>
        <dbReference type="SAM" id="MobiDB-lite"/>
    </source>
</evidence>
<keyword evidence="2" id="KW-1003">Cell membrane</keyword>
<keyword evidence="3 7" id="KW-0812">Transmembrane</keyword>
<feature type="transmembrane region" description="Helical" evidence="7">
    <location>
        <begin position="196"/>
        <end position="217"/>
    </location>
</feature>
<dbReference type="Pfam" id="PF01292">
    <property type="entry name" value="Ni_hydr_CYTB"/>
    <property type="match status" value="1"/>
</dbReference>
<keyword evidence="5 7" id="KW-0472">Membrane</keyword>
<evidence type="ECO:0000256" key="3">
    <source>
        <dbReference type="ARBA" id="ARBA00022692"/>
    </source>
</evidence>